<reference evidence="1" key="1">
    <citation type="submission" date="2020-05" db="EMBL/GenBank/DDBJ databases">
        <authorList>
            <person name="Chiriac C."/>
            <person name="Salcher M."/>
            <person name="Ghai R."/>
            <person name="Kavagutti S V."/>
        </authorList>
    </citation>
    <scope>NUCLEOTIDE SEQUENCE</scope>
</reference>
<dbReference type="EMBL" id="CAEZVT010000007">
    <property type="protein sequence ID" value="CAB4630025.1"/>
    <property type="molecule type" value="Genomic_DNA"/>
</dbReference>
<dbReference type="SUPFAM" id="SSF52540">
    <property type="entry name" value="P-loop containing nucleoside triphosphate hydrolases"/>
    <property type="match status" value="1"/>
</dbReference>
<dbReference type="AlphaFoldDB" id="A0A6J6J026"/>
<accession>A0A6J6J026</accession>
<gene>
    <name evidence="1" type="ORF">UFOPK2131_00216</name>
</gene>
<dbReference type="Gene3D" id="3.40.50.300">
    <property type="entry name" value="P-loop containing nucleotide triphosphate hydrolases"/>
    <property type="match status" value="1"/>
</dbReference>
<protein>
    <submittedName>
        <fullName evidence="1">Unannotated protein</fullName>
    </submittedName>
</protein>
<name>A0A6J6J026_9ZZZZ</name>
<proteinExistence type="predicted"/>
<organism evidence="1">
    <name type="scientific">freshwater metagenome</name>
    <dbReference type="NCBI Taxonomy" id="449393"/>
    <lineage>
        <taxon>unclassified sequences</taxon>
        <taxon>metagenomes</taxon>
        <taxon>ecological metagenomes</taxon>
    </lineage>
</organism>
<dbReference type="InterPro" id="IPR027417">
    <property type="entry name" value="P-loop_NTPase"/>
</dbReference>
<evidence type="ECO:0000313" key="1">
    <source>
        <dbReference type="EMBL" id="CAB4630025.1"/>
    </source>
</evidence>
<sequence length="373" mass="42430">MTEKQLILHVGFHKSGTSALQESLANQRDDLHKAGVLYPSIGKKAHHRVAWGLSQKPWGWKARGAEKTPYKTFSRMASLINLSSAPKIVLSSEFFAELELQYLQKLASSIRGRQIKILFTLRPLAKLLSSSYQQYLKFGLKADYVEWLHSVLDEPGVSKLNPTFWKRHMHGEVVAKWASVFGKDNVSVLIVDEQRPEFLYESINDYLGLPAGLLKPEQEGSNRSLSVEEVSLLLELNRRFPKEREWNEYLIFIRNGYVREITDNVPLKSGSTKLLTPGWAVSKANQLAGESKKKIQELGVSVYGDINSLDAASVPEGEPEYSSTIDIATVSQAMLVFDKQLSRKIPLPWLVRWTSLEILRRFKWGVKSFLRMR</sequence>